<evidence type="ECO:0000256" key="12">
    <source>
        <dbReference type="ARBA" id="ARBA00023008"/>
    </source>
</evidence>
<feature type="binding site" description="type 1 copper site" evidence="14">
    <location>
        <position position="128"/>
    </location>
    <ligand>
        <name>Cu cation</name>
        <dbReference type="ChEBI" id="CHEBI:23378"/>
        <label>1</label>
    </ligand>
</feature>
<proteinExistence type="inferred from homology"/>
<reference evidence="17 18" key="1">
    <citation type="journal article" date="2008" name="Int. J. Syst. Evol. Microbiol.">
        <title>Bizionia argentinensis sp. nov., isolated from surface marine water in Antarctica.</title>
        <authorList>
            <person name="Bercovich A."/>
            <person name="Vazquez S.C."/>
            <person name="Yankilevich P."/>
            <person name="Coria S.H."/>
            <person name="Foti M."/>
            <person name="Hernandez E."/>
            <person name="Vidal A."/>
            <person name="Ruberto L."/>
            <person name="Melo C."/>
            <person name="Marenssi S."/>
            <person name="Criscuolo M."/>
            <person name="Memoli M."/>
            <person name="Arguelles M."/>
            <person name="Mac Cormack W.P."/>
        </authorList>
    </citation>
    <scope>NUCLEOTIDE SEQUENCE [LARGE SCALE GENOMIC DNA]</scope>
    <source>
        <strain evidence="17 18">JUB59</strain>
    </source>
</reference>
<evidence type="ECO:0000256" key="11">
    <source>
        <dbReference type="ARBA" id="ARBA00023004"/>
    </source>
</evidence>
<dbReference type="STRING" id="1046627.BZARG_690"/>
<dbReference type="FunFam" id="2.60.40.420:FF:000093">
    <property type="entry name" value="Copper-containing nitrite reductase"/>
    <property type="match status" value="1"/>
</dbReference>
<organism evidence="17 18">
    <name type="scientific">Bizionia argentinensis JUB59</name>
    <dbReference type="NCBI Taxonomy" id="1046627"/>
    <lineage>
        <taxon>Bacteria</taxon>
        <taxon>Pseudomonadati</taxon>
        <taxon>Bacteroidota</taxon>
        <taxon>Flavobacteriia</taxon>
        <taxon>Flavobacteriales</taxon>
        <taxon>Flavobacteriaceae</taxon>
        <taxon>Bizionia</taxon>
    </lineage>
</organism>
<comment type="subunit">
    <text evidence="4">Homotrimer.</text>
</comment>
<accession>G2EB08</accession>
<comment type="catalytic activity">
    <reaction evidence="13">
        <text>nitric oxide + Fe(III)-[cytochrome c] + H2O = Fe(II)-[cytochrome c] + nitrite + 2 H(+)</text>
        <dbReference type="Rhea" id="RHEA:15233"/>
        <dbReference type="Rhea" id="RHEA-COMP:10350"/>
        <dbReference type="Rhea" id="RHEA-COMP:14399"/>
        <dbReference type="ChEBI" id="CHEBI:15377"/>
        <dbReference type="ChEBI" id="CHEBI:15378"/>
        <dbReference type="ChEBI" id="CHEBI:16301"/>
        <dbReference type="ChEBI" id="CHEBI:16480"/>
        <dbReference type="ChEBI" id="CHEBI:29033"/>
        <dbReference type="ChEBI" id="CHEBI:29034"/>
        <dbReference type="EC" id="1.7.2.1"/>
    </reaction>
</comment>
<evidence type="ECO:0000313" key="18">
    <source>
        <dbReference type="Proteomes" id="UP000003730"/>
    </source>
</evidence>
<evidence type="ECO:0000256" key="6">
    <source>
        <dbReference type="ARBA" id="ARBA00017290"/>
    </source>
</evidence>
<feature type="binding site" description="type 1 copper site" evidence="14">
    <location>
        <position position="163"/>
    </location>
    <ligand>
        <name>Cu cation</name>
        <dbReference type="ChEBI" id="CHEBI:23378"/>
        <label>1</label>
    </ligand>
</feature>
<evidence type="ECO:0000259" key="16">
    <source>
        <dbReference type="PROSITE" id="PS51007"/>
    </source>
</evidence>
<dbReference type="EC" id="1.7.2.1" evidence="5"/>
<dbReference type="RefSeq" id="WP_008635545.1">
    <property type="nucleotide sequence ID" value="NZ_AFXZ01000009.1"/>
</dbReference>
<dbReference type="CDD" id="cd04208">
    <property type="entry name" value="CuRO_2_CuNIR"/>
    <property type="match status" value="1"/>
</dbReference>
<dbReference type="PANTHER" id="PTHR35008">
    <property type="entry name" value="BLL4482 PROTEIN-RELATED"/>
    <property type="match status" value="1"/>
</dbReference>
<evidence type="ECO:0000256" key="15">
    <source>
        <dbReference type="PROSITE-ProRule" id="PRU00433"/>
    </source>
</evidence>
<dbReference type="AlphaFoldDB" id="G2EB08"/>
<keyword evidence="9" id="KW-0677">Repeat</keyword>
<feature type="binding site" description="type 1 copper site" evidence="14">
    <location>
        <position position="123"/>
    </location>
    <ligand>
        <name>Cu cation</name>
        <dbReference type="ChEBI" id="CHEBI:23378"/>
        <label>1</label>
    </ligand>
</feature>
<protein>
    <recommendedName>
        <fullName evidence="6">Copper-containing nitrite reductase</fullName>
        <ecNumber evidence="5">1.7.2.1</ecNumber>
    </recommendedName>
</protein>
<dbReference type="eggNOG" id="COG2010">
    <property type="taxonomic scope" value="Bacteria"/>
</dbReference>
<dbReference type="Proteomes" id="UP000003730">
    <property type="component" value="Unassembled WGS sequence"/>
</dbReference>
<dbReference type="Gene3D" id="2.60.40.420">
    <property type="entry name" value="Cupredoxins - blue copper proteins"/>
    <property type="match status" value="2"/>
</dbReference>
<evidence type="ECO:0000256" key="5">
    <source>
        <dbReference type="ARBA" id="ARBA00011882"/>
    </source>
</evidence>
<keyword evidence="7 15" id="KW-0349">Heme</keyword>
<dbReference type="PROSITE" id="PS51007">
    <property type="entry name" value="CYTC"/>
    <property type="match status" value="1"/>
</dbReference>
<dbReference type="InterPro" id="IPR036909">
    <property type="entry name" value="Cyt_c-like_dom_sf"/>
</dbReference>
<gene>
    <name evidence="17" type="primary">nirK</name>
    <name evidence="17" type="ORF">BZARG_690</name>
</gene>
<dbReference type="NCBIfam" id="TIGR02376">
    <property type="entry name" value="Cu_nitrite_red"/>
    <property type="match status" value="1"/>
</dbReference>
<dbReference type="PROSITE" id="PS51257">
    <property type="entry name" value="PROKAR_LIPOPROTEIN"/>
    <property type="match status" value="1"/>
</dbReference>
<feature type="binding site" description="type 1 copper site" evidence="14">
    <location>
        <position position="177"/>
    </location>
    <ligand>
        <name>Cu cation</name>
        <dbReference type="ChEBI" id="CHEBI:23378"/>
        <label>1</label>
    </ligand>
</feature>
<feature type="binding site" description="type 1 copper site" evidence="14">
    <location>
        <position position="318"/>
    </location>
    <ligand>
        <name>Cu cation</name>
        <dbReference type="ChEBI" id="CHEBI:23378"/>
        <label>1</label>
    </ligand>
</feature>
<evidence type="ECO:0000313" key="17">
    <source>
        <dbReference type="EMBL" id="EGV44369.1"/>
    </source>
</evidence>
<dbReference type="GO" id="GO:0009055">
    <property type="term" value="F:electron transfer activity"/>
    <property type="evidence" value="ECO:0007669"/>
    <property type="project" value="InterPro"/>
</dbReference>
<dbReference type="InterPro" id="IPR011707">
    <property type="entry name" value="Cu-oxidase-like_N"/>
</dbReference>
<comment type="caution">
    <text evidence="17">The sequence shown here is derived from an EMBL/GenBank/DDBJ whole genome shotgun (WGS) entry which is preliminary data.</text>
</comment>
<evidence type="ECO:0000256" key="3">
    <source>
        <dbReference type="ARBA" id="ARBA00010609"/>
    </source>
</evidence>
<evidence type="ECO:0000256" key="2">
    <source>
        <dbReference type="ARBA" id="ARBA00001973"/>
    </source>
</evidence>
<evidence type="ECO:0000256" key="4">
    <source>
        <dbReference type="ARBA" id="ARBA00011233"/>
    </source>
</evidence>
<evidence type="ECO:0000256" key="10">
    <source>
        <dbReference type="ARBA" id="ARBA00023002"/>
    </source>
</evidence>
<evidence type="ECO:0000256" key="7">
    <source>
        <dbReference type="ARBA" id="ARBA00022617"/>
    </source>
</evidence>
<name>G2EB08_9FLAO</name>
<evidence type="ECO:0000256" key="13">
    <source>
        <dbReference type="ARBA" id="ARBA00049340"/>
    </source>
</evidence>
<dbReference type="CDD" id="cd11020">
    <property type="entry name" value="CuRO_1_CuNIR"/>
    <property type="match status" value="1"/>
</dbReference>
<dbReference type="SUPFAM" id="SSF46626">
    <property type="entry name" value="Cytochrome c"/>
    <property type="match status" value="1"/>
</dbReference>
<comment type="similarity">
    <text evidence="3">Belongs to the multicopper oxidase family.</text>
</comment>
<dbReference type="Pfam" id="PF00034">
    <property type="entry name" value="Cytochrom_C"/>
    <property type="match status" value="1"/>
</dbReference>
<comment type="cofactor">
    <cofactor evidence="2 14">
        <name>Cu(2+)</name>
        <dbReference type="ChEBI" id="CHEBI:29036"/>
    </cofactor>
</comment>
<dbReference type="GO" id="GO:0020037">
    <property type="term" value="F:heme binding"/>
    <property type="evidence" value="ECO:0007669"/>
    <property type="project" value="InterPro"/>
</dbReference>
<dbReference type="eggNOG" id="COG2132">
    <property type="taxonomic scope" value="Bacteria"/>
</dbReference>
<evidence type="ECO:0000256" key="1">
    <source>
        <dbReference type="ARBA" id="ARBA00001960"/>
    </source>
</evidence>
<dbReference type="InterPro" id="IPR009056">
    <property type="entry name" value="Cyt_c-like_dom"/>
</dbReference>
<dbReference type="PANTHER" id="PTHR35008:SF8">
    <property type="entry name" value="ALCOHOL DEHYDROGENASE CYTOCHROME C SUBUNIT"/>
    <property type="match status" value="1"/>
</dbReference>
<dbReference type="OrthoDB" id="9811395at2"/>
<sequence>MKKQKTIKHVYSPILLLLLAVFFTGCFDDEEKTYESSADIPVNREMIAELTSPPHVPTPIGDRKAKKLIVKMEILEEEGEMTDGVKYMYWTFGGTVPGSFIRTRVGDEVEFHLQNHPDNKLPHNIDLHAVTGPGGGAESSFVAPGHSKVFSFKTLNPGLYVYHCATAPVGMHIANGMYGLILVEPEGGLAPVDKEYYIMQGDFYTKGANGERGLQPFDMKKAIDERADYVVFNGKVGSLTGDNAITANVGETVRLFVGNGGPNLVSSFHVIGEIFDRVHVEGGSLVNENVQTTLIPAGGAAIVEFRVDVPGSLIMVDHSIFRAFNKGALGMLNVTGEENKKIYSGEIRDDIYLPEGPGIQTMPTTDEIVEADIPAKSFEEQMEFGKQAYMQTCFACHQGEGQGVPTAFPPLANSDYLNADVDRAIGAVLFGLTGEITVNGEVYNSVMTRQTLSTDEVANVMTYVYNSWGNSGQVVTREMVEKVKNKK</sequence>
<keyword evidence="10 17" id="KW-0560">Oxidoreductase</keyword>
<dbReference type="InterPro" id="IPR051459">
    <property type="entry name" value="Cytochrome_c-type_DH"/>
</dbReference>
<dbReference type="EMBL" id="AFXZ01000009">
    <property type="protein sequence ID" value="EGV44369.1"/>
    <property type="molecule type" value="Genomic_DNA"/>
</dbReference>
<feature type="domain" description="Cytochrome c" evidence="16">
    <location>
        <begin position="380"/>
        <end position="468"/>
    </location>
</feature>
<comment type="cofactor">
    <cofactor evidence="1 14">
        <name>Cu(+)</name>
        <dbReference type="ChEBI" id="CHEBI:49552"/>
    </cofactor>
</comment>
<dbReference type="Gene3D" id="1.10.760.10">
    <property type="entry name" value="Cytochrome c-like domain"/>
    <property type="match status" value="1"/>
</dbReference>
<dbReference type="PATRIC" id="fig|1046627.3.peg.724"/>
<evidence type="ECO:0000256" key="9">
    <source>
        <dbReference type="ARBA" id="ARBA00022737"/>
    </source>
</evidence>
<dbReference type="PRINTS" id="PR00695">
    <property type="entry name" value="CUNO2RDTASE"/>
</dbReference>
<evidence type="ECO:0000256" key="14">
    <source>
        <dbReference type="PIRSR" id="PIRSR601287-1"/>
    </source>
</evidence>
<keyword evidence="8 14" id="KW-0479">Metal-binding</keyword>
<dbReference type="GO" id="GO:0050421">
    <property type="term" value="F:nitrite reductase (NO-forming) activity"/>
    <property type="evidence" value="ECO:0007669"/>
    <property type="project" value="UniProtKB-EC"/>
</dbReference>
<keyword evidence="12 14" id="KW-0186">Copper</keyword>
<keyword evidence="18" id="KW-1185">Reference proteome</keyword>
<dbReference type="InterPro" id="IPR001287">
    <property type="entry name" value="NO2-reductase_Cu"/>
</dbReference>
<dbReference type="SUPFAM" id="SSF49503">
    <property type="entry name" value="Cupredoxins"/>
    <property type="match status" value="2"/>
</dbReference>
<keyword evidence="11 15" id="KW-0408">Iron</keyword>
<evidence type="ECO:0000256" key="8">
    <source>
        <dbReference type="ARBA" id="ARBA00022723"/>
    </source>
</evidence>
<dbReference type="Pfam" id="PF07732">
    <property type="entry name" value="Cu-oxidase_3"/>
    <property type="match status" value="1"/>
</dbReference>
<dbReference type="InterPro" id="IPR008972">
    <property type="entry name" value="Cupredoxin"/>
</dbReference>
<dbReference type="GO" id="GO:0005507">
    <property type="term" value="F:copper ion binding"/>
    <property type="evidence" value="ECO:0007669"/>
    <property type="project" value="InterPro"/>
</dbReference>
<feature type="binding site" description="type 1 copper site" evidence="14">
    <location>
        <position position="164"/>
    </location>
    <ligand>
        <name>Cu cation</name>
        <dbReference type="ChEBI" id="CHEBI:23378"/>
        <label>1</label>
    </ligand>
</feature>
<feature type="binding site" description="type 1 copper site" evidence="14">
    <location>
        <position position="172"/>
    </location>
    <ligand>
        <name>Cu cation</name>
        <dbReference type="ChEBI" id="CHEBI:23378"/>
        <label>1</label>
    </ligand>
</feature>